<evidence type="ECO:0000259" key="2">
    <source>
        <dbReference type="PROSITE" id="PS51910"/>
    </source>
</evidence>
<dbReference type="SUPFAM" id="SSF51445">
    <property type="entry name" value="(Trans)glycosidases"/>
    <property type="match status" value="1"/>
</dbReference>
<dbReference type="Gene3D" id="3.10.50.10">
    <property type="match status" value="1"/>
</dbReference>
<dbReference type="InterPro" id="IPR017853">
    <property type="entry name" value="GH"/>
</dbReference>
<dbReference type="InterPro" id="IPR011583">
    <property type="entry name" value="Chitinase_II/V-like_cat"/>
</dbReference>
<dbReference type="Gene3D" id="3.20.20.80">
    <property type="entry name" value="Glycosidases"/>
    <property type="match status" value="1"/>
</dbReference>
<keyword evidence="1" id="KW-0472">Membrane</keyword>
<organism evidence="3 4">
    <name type="scientific">Durio zibethinus</name>
    <name type="common">Durian</name>
    <dbReference type="NCBI Taxonomy" id="66656"/>
    <lineage>
        <taxon>Eukaryota</taxon>
        <taxon>Viridiplantae</taxon>
        <taxon>Streptophyta</taxon>
        <taxon>Embryophyta</taxon>
        <taxon>Tracheophyta</taxon>
        <taxon>Spermatophyta</taxon>
        <taxon>Magnoliopsida</taxon>
        <taxon>eudicotyledons</taxon>
        <taxon>Gunneridae</taxon>
        <taxon>Pentapetalae</taxon>
        <taxon>rosids</taxon>
        <taxon>malvids</taxon>
        <taxon>Malvales</taxon>
        <taxon>Malvaceae</taxon>
        <taxon>Helicteroideae</taxon>
        <taxon>Durio</taxon>
    </lineage>
</organism>
<dbReference type="RefSeq" id="XP_022728844.1">
    <property type="nucleotide sequence ID" value="XM_022873109.1"/>
</dbReference>
<feature type="transmembrane region" description="Helical" evidence="1">
    <location>
        <begin position="355"/>
        <end position="379"/>
    </location>
</feature>
<dbReference type="GeneID" id="111284450"/>
<dbReference type="SMART" id="SM00636">
    <property type="entry name" value="Glyco_18"/>
    <property type="match status" value="1"/>
</dbReference>
<dbReference type="GO" id="GO:0004568">
    <property type="term" value="F:chitinase activity"/>
    <property type="evidence" value="ECO:0007669"/>
    <property type="project" value="TreeGrafter"/>
</dbReference>
<keyword evidence="1" id="KW-0812">Transmembrane</keyword>
<evidence type="ECO:0000313" key="4">
    <source>
        <dbReference type="RefSeq" id="XP_022728844.1"/>
    </source>
</evidence>
<evidence type="ECO:0000256" key="1">
    <source>
        <dbReference type="SAM" id="Phobius"/>
    </source>
</evidence>
<dbReference type="InterPro" id="IPR001223">
    <property type="entry name" value="Glyco_hydro18_cat"/>
</dbReference>
<feature type="domain" description="GH18" evidence="2">
    <location>
        <begin position="37"/>
        <end position="347"/>
    </location>
</feature>
<dbReference type="SUPFAM" id="SSF54556">
    <property type="entry name" value="Chitinase insertion domain"/>
    <property type="match status" value="1"/>
</dbReference>
<gene>
    <name evidence="4" type="primary">LOC111284450</name>
</gene>
<protein>
    <submittedName>
        <fullName evidence="4">Acidic mammalian chitinase-like</fullName>
    </submittedName>
</protein>
<dbReference type="InterPro" id="IPR029070">
    <property type="entry name" value="Chitinase_insertion_sf"/>
</dbReference>
<evidence type="ECO:0000313" key="3">
    <source>
        <dbReference type="Proteomes" id="UP000515121"/>
    </source>
</evidence>
<dbReference type="GO" id="GO:0008061">
    <property type="term" value="F:chitin binding"/>
    <property type="evidence" value="ECO:0007669"/>
    <property type="project" value="InterPro"/>
</dbReference>
<keyword evidence="3" id="KW-1185">Reference proteome</keyword>
<dbReference type="AlphaFoldDB" id="A0A6P5XKD7"/>
<reference evidence="4" key="1">
    <citation type="submission" date="2025-08" db="UniProtKB">
        <authorList>
            <consortium name="RefSeq"/>
        </authorList>
    </citation>
    <scope>IDENTIFICATION</scope>
    <source>
        <tissue evidence="4">Fruit stalk</tissue>
    </source>
</reference>
<dbReference type="Pfam" id="PF00704">
    <property type="entry name" value="Glyco_hydro_18"/>
    <property type="match status" value="2"/>
</dbReference>
<dbReference type="PROSITE" id="PS51910">
    <property type="entry name" value="GH18_2"/>
    <property type="match status" value="1"/>
</dbReference>
<dbReference type="PANTHER" id="PTHR11177">
    <property type="entry name" value="CHITINASE"/>
    <property type="match status" value="1"/>
</dbReference>
<keyword evidence="1" id="KW-1133">Transmembrane helix</keyword>
<dbReference type="KEGG" id="dzi:111284450"/>
<dbReference type="GO" id="GO:0005975">
    <property type="term" value="P:carbohydrate metabolic process"/>
    <property type="evidence" value="ECO:0007669"/>
    <property type="project" value="InterPro"/>
</dbReference>
<dbReference type="GO" id="GO:0006032">
    <property type="term" value="P:chitin catabolic process"/>
    <property type="evidence" value="ECO:0007669"/>
    <property type="project" value="TreeGrafter"/>
</dbReference>
<accession>A0A6P5XKD7</accession>
<dbReference type="GO" id="GO:0005576">
    <property type="term" value="C:extracellular region"/>
    <property type="evidence" value="ECO:0007669"/>
    <property type="project" value="TreeGrafter"/>
</dbReference>
<sequence length="399" mass="44485">MADYSTSLLISDAKIKMYVSYVVYICLLLHPSLAQTWMQAGYWSSGSEFPISDIKSALFTHLICAFANLNSSSYQLPISSDGELNFFVFTNTVKQKNPSITTLLSVGGESANRSIIVSMVSNSYHRKSCIDSSIKTARLYGFQGLDFCWVSANTNSDMSNMALLFEEWRAAIDSEARNSSQSELILTATVPYSRYSQSLTYPVDSLKRNLNWLHILVSSWINGGLPATKLVLGLPFYGYSWTLVDPKDNTIGAPASGPAKSEDGVWLFKDIRNYIQRNGANSVYNGTYVVNYCTVGKTWNGFDDVEVVKIKVSYAKEKKVLGYFVWQVPFDDNWMLSQAASASANADNPQKKGRLLLINILIPIVVLLLLVGALAYYLLRVKRKREGKTFELELISIIA</sequence>
<dbReference type="FunFam" id="3.10.50.10:FF:000015">
    <property type="entry name" value="Chitotriosidase-1"/>
    <property type="match status" value="1"/>
</dbReference>
<name>A0A6P5XKD7_DURZI</name>
<dbReference type="Proteomes" id="UP000515121">
    <property type="component" value="Unplaced"/>
</dbReference>
<dbReference type="OrthoDB" id="73875at2759"/>
<dbReference type="PANTHER" id="PTHR11177:SF362">
    <property type="entry name" value="CLASS V CHITINASE-LIKE"/>
    <property type="match status" value="1"/>
</dbReference>
<proteinExistence type="predicted"/>
<dbReference type="InterPro" id="IPR050314">
    <property type="entry name" value="Glycosyl_Hydrlase_18"/>
</dbReference>